<dbReference type="Pfam" id="PF06644">
    <property type="entry name" value="ATP11"/>
    <property type="match status" value="1"/>
</dbReference>
<sequence>MKNLQACFSCWRRLPISLTHKIQCHTFPSIPYSQKCGGRWCTVLRPFSTSKHLSDHEEKNKSDIMKNPYFDKYKEKLQQLEVSSREEYEAKVSAMEHRKIKQKVERSLGLSEPPPKIKGIGTPVQWPPQSLDEIMKIELMSDKTAEEIDKIWKEYHMTKDCIFGVIKESDYNGMMEKARICPTFIFPIPRNDGYEFILCQFYGKDVYFTPLGMFQLLKENAPPCLTLAHFPEFKEEKGIVLMAGQYDDKIITKAQALNLTKQLSIYYGMTAGERFNLVRIFNHLPEKFKHTDLIDEYKGMKPFFEDNQLV</sequence>
<dbReference type="InterPro" id="IPR010591">
    <property type="entry name" value="ATP11"/>
</dbReference>
<name>A0AAE0T2N3_9BIVA</name>
<evidence type="ECO:0008006" key="7">
    <source>
        <dbReference type="Google" id="ProtNLM"/>
    </source>
</evidence>
<evidence type="ECO:0000256" key="2">
    <source>
        <dbReference type="ARBA" id="ARBA00009116"/>
    </source>
</evidence>
<dbReference type="AlphaFoldDB" id="A0AAE0T2N3"/>
<comment type="subcellular location">
    <subcellularLocation>
        <location evidence="1">Mitochondrion</location>
    </subcellularLocation>
</comment>
<dbReference type="PANTHER" id="PTHR13126:SF0">
    <property type="entry name" value="ATP SYNTHASE MITOCHONDRIAL F1 COMPLEX ASSEMBLY FACTOR 1"/>
    <property type="match status" value="1"/>
</dbReference>
<reference evidence="5" key="1">
    <citation type="journal article" date="2021" name="Genome Biol. Evol.">
        <title>A High-Quality Reference Genome for a Parasitic Bivalve with Doubly Uniparental Inheritance (Bivalvia: Unionida).</title>
        <authorList>
            <person name="Smith C.H."/>
        </authorList>
    </citation>
    <scope>NUCLEOTIDE SEQUENCE</scope>
    <source>
        <strain evidence="5">CHS0354</strain>
    </source>
</reference>
<keyword evidence="3" id="KW-0809">Transit peptide</keyword>
<dbReference type="Proteomes" id="UP001195483">
    <property type="component" value="Unassembled WGS sequence"/>
</dbReference>
<keyword evidence="4" id="KW-0496">Mitochondrion</keyword>
<organism evidence="5 6">
    <name type="scientific">Potamilus streckersoni</name>
    <dbReference type="NCBI Taxonomy" id="2493646"/>
    <lineage>
        <taxon>Eukaryota</taxon>
        <taxon>Metazoa</taxon>
        <taxon>Spiralia</taxon>
        <taxon>Lophotrochozoa</taxon>
        <taxon>Mollusca</taxon>
        <taxon>Bivalvia</taxon>
        <taxon>Autobranchia</taxon>
        <taxon>Heteroconchia</taxon>
        <taxon>Palaeoheterodonta</taxon>
        <taxon>Unionida</taxon>
        <taxon>Unionoidea</taxon>
        <taxon>Unionidae</taxon>
        <taxon>Ambleminae</taxon>
        <taxon>Lampsilini</taxon>
        <taxon>Potamilus</taxon>
    </lineage>
</organism>
<accession>A0AAE0T2N3</accession>
<comment type="similarity">
    <text evidence="2">Belongs to the ATP11 family.</text>
</comment>
<dbReference type="EMBL" id="JAEAOA010001572">
    <property type="protein sequence ID" value="KAK3602388.1"/>
    <property type="molecule type" value="Genomic_DNA"/>
</dbReference>
<evidence type="ECO:0000313" key="6">
    <source>
        <dbReference type="Proteomes" id="UP001195483"/>
    </source>
</evidence>
<gene>
    <name evidence="5" type="ORF">CHS0354_026276</name>
</gene>
<dbReference type="GO" id="GO:0033615">
    <property type="term" value="P:mitochondrial proton-transporting ATP synthase complex assembly"/>
    <property type="evidence" value="ECO:0007669"/>
    <property type="project" value="TreeGrafter"/>
</dbReference>
<keyword evidence="6" id="KW-1185">Reference proteome</keyword>
<reference evidence="5" key="3">
    <citation type="submission" date="2023-05" db="EMBL/GenBank/DDBJ databases">
        <authorList>
            <person name="Smith C.H."/>
        </authorList>
    </citation>
    <scope>NUCLEOTIDE SEQUENCE</scope>
    <source>
        <strain evidence="5">CHS0354</strain>
        <tissue evidence="5">Mantle</tissue>
    </source>
</reference>
<comment type="caution">
    <text evidence="5">The sequence shown here is derived from an EMBL/GenBank/DDBJ whole genome shotgun (WGS) entry which is preliminary data.</text>
</comment>
<proteinExistence type="inferred from homology"/>
<reference evidence="5" key="2">
    <citation type="journal article" date="2021" name="Genome Biol. Evol.">
        <title>Developing a high-quality reference genome for a parasitic bivalve with doubly uniparental inheritance (Bivalvia: Unionida).</title>
        <authorList>
            <person name="Smith C.H."/>
        </authorList>
    </citation>
    <scope>NUCLEOTIDE SEQUENCE</scope>
    <source>
        <strain evidence="5">CHS0354</strain>
        <tissue evidence="5">Mantle</tissue>
    </source>
</reference>
<dbReference type="PANTHER" id="PTHR13126">
    <property type="entry name" value="CHAPERONE ATP11"/>
    <property type="match status" value="1"/>
</dbReference>
<dbReference type="GO" id="GO:0005739">
    <property type="term" value="C:mitochondrion"/>
    <property type="evidence" value="ECO:0007669"/>
    <property type="project" value="UniProtKB-SubCell"/>
</dbReference>
<evidence type="ECO:0000256" key="1">
    <source>
        <dbReference type="ARBA" id="ARBA00004173"/>
    </source>
</evidence>
<evidence type="ECO:0000313" key="5">
    <source>
        <dbReference type="EMBL" id="KAK3602388.1"/>
    </source>
</evidence>
<evidence type="ECO:0000256" key="4">
    <source>
        <dbReference type="ARBA" id="ARBA00023128"/>
    </source>
</evidence>
<evidence type="ECO:0000256" key="3">
    <source>
        <dbReference type="ARBA" id="ARBA00022946"/>
    </source>
</evidence>
<protein>
    <recommendedName>
        <fullName evidence="7">ATP synthase mitochondrial F1 complex assembly factor 1</fullName>
    </recommendedName>
</protein>